<evidence type="ECO:0000256" key="1">
    <source>
        <dbReference type="SAM" id="MobiDB-lite"/>
    </source>
</evidence>
<feature type="compositionally biased region" description="Polar residues" evidence="1">
    <location>
        <begin position="158"/>
        <end position="168"/>
    </location>
</feature>
<dbReference type="SUPFAM" id="SSF47769">
    <property type="entry name" value="SAM/Pointed domain"/>
    <property type="match status" value="1"/>
</dbReference>
<dbReference type="Pfam" id="PF00536">
    <property type="entry name" value="SAM_1"/>
    <property type="match status" value="1"/>
</dbReference>
<organism evidence="2 3">
    <name type="scientific">Daphnia magna</name>
    <dbReference type="NCBI Taxonomy" id="35525"/>
    <lineage>
        <taxon>Eukaryota</taxon>
        <taxon>Metazoa</taxon>
        <taxon>Ecdysozoa</taxon>
        <taxon>Arthropoda</taxon>
        <taxon>Crustacea</taxon>
        <taxon>Branchiopoda</taxon>
        <taxon>Diplostraca</taxon>
        <taxon>Cladocera</taxon>
        <taxon>Anomopoda</taxon>
        <taxon>Daphniidae</taxon>
        <taxon>Daphnia</taxon>
    </lineage>
</organism>
<keyword evidence="3" id="KW-1185">Reference proteome</keyword>
<dbReference type="OrthoDB" id="6433810at2759"/>
<sequence length="572" mass="61638">MDALSAGDIGYIAESERKREGRLTTIIDQLLSSRTTSTFGDAVNSEKRIKGKHRDISSSLGRTDGAMSSSSASMERQIIQASANDNRPKKESGAPNSSGVKASLSNKARRKKIVRNSSPSANVKHERFSPEMETGTASSRSASPCSPISHSFRPPTPSTAETPNNSCVSPAERFSPGNYNASNNKFMSEGLQMSRNYSDFMRSLAAKYNNSNDYRSQQTNSLMSILDSRASCKDLIFGEGSSQSPPFPLFNLPLNTFTSHGLAASKHYEMTSALGDTGKKEKKEFSTIPLLPFSGLGQDNSIRQALPPGFHAGPAMDMSSTQALLSIVRSATARGSPRIDPYFNDATTRTGSASLKRSAVETVAVASHIPLDLSASMAKRPYVDSQLESLGRSRFSQLSSSRSPAIDPNNIPGRQFSPIGRKSPSSHFASDTINAYGEKKIVIQNKSAASQLLPNCRLSCAAHSCSAAAVEVQKWSISHVVDFVKSIDICSEYAQAFEDESIDGSTLPLLTEEHLITSMNMKLGPALKLRSVLANKIGHCAICLHCIHCHAEPTGVEQPPPSQDHQNLSKNS</sequence>
<dbReference type="GO" id="GO:0035102">
    <property type="term" value="C:PRC1 complex"/>
    <property type="evidence" value="ECO:0007669"/>
    <property type="project" value="TreeGrafter"/>
</dbReference>
<evidence type="ECO:0000313" key="3">
    <source>
        <dbReference type="Proteomes" id="UP000076858"/>
    </source>
</evidence>
<evidence type="ECO:0000313" key="2">
    <source>
        <dbReference type="EMBL" id="KZS04721.1"/>
    </source>
</evidence>
<accession>A0A0P5UHE9</accession>
<reference evidence="2 3" key="1">
    <citation type="submission" date="2016-03" db="EMBL/GenBank/DDBJ databases">
        <title>EvidentialGene: Evidence-directed Construction of Genes on Genomes.</title>
        <authorList>
            <person name="Gilbert D.G."/>
            <person name="Choi J.-H."/>
            <person name="Mockaitis K."/>
            <person name="Colbourne J."/>
            <person name="Pfrender M."/>
        </authorList>
    </citation>
    <scope>NUCLEOTIDE SEQUENCE [LARGE SCALE GENOMIC DNA]</scope>
    <source>
        <strain evidence="2 3">Xinb3</strain>
        <tissue evidence="2">Complete organism</tissue>
    </source>
</reference>
<feature type="region of interest" description="Disordered" evidence="1">
    <location>
        <begin position="394"/>
        <end position="424"/>
    </location>
</feature>
<proteinExistence type="predicted"/>
<feature type="compositionally biased region" description="Low complexity" evidence="1">
    <location>
        <begin position="137"/>
        <end position="151"/>
    </location>
</feature>
<dbReference type="EMBL" id="LRGB01003095">
    <property type="protein sequence ID" value="KZS04721.1"/>
    <property type="molecule type" value="Genomic_DNA"/>
</dbReference>
<gene>
    <name evidence="2" type="ORF">APZ42_032275</name>
</gene>
<dbReference type="PROSITE" id="PS50105">
    <property type="entry name" value="SAM_DOMAIN"/>
    <property type="match status" value="1"/>
</dbReference>
<dbReference type="PANTHER" id="PTHR12247">
    <property type="entry name" value="POLYCOMB GROUP PROTEIN"/>
    <property type="match status" value="1"/>
</dbReference>
<feature type="compositionally biased region" description="Low complexity" evidence="1">
    <location>
        <begin position="394"/>
        <end position="403"/>
    </location>
</feature>
<dbReference type="SMART" id="SM00454">
    <property type="entry name" value="SAM"/>
    <property type="match status" value="1"/>
</dbReference>
<dbReference type="AlphaFoldDB" id="A0A0P5UHE9"/>
<comment type="caution">
    <text evidence="2">The sequence shown here is derived from an EMBL/GenBank/DDBJ whole genome shotgun (WGS) entry which is preliminary data.</text>
</comment>
<dbReference type="GO" id="GO:0003682">
    <property type="term" value="F:chromatin binding"/>
    <property type="evidence" value="ECO:0007669"/>
    <property type="project" value="TreeGrafter"/>
</dbReference>
<dbReference type="InterPro" id="IPR013761">
    <property type="entry name" value="SAM/pointed_sf"/>
</dbReference>
<feature type="region of interest" description="Disordered" evidence="1">
    <location>
        <begin position="42"/>
        <end position="180"/>
    </location>
</feature>
<name>A0A0P5UHE9_9CRUS</name>
<dbReference type="GO" id="GO:0045892">
    <property type="term" value="P:negative regulation of DNA-templated transcription"/>
    <property type="evidence" value="ECO:0007669"/>
    <property type="project" value="TreeGrafter"/>
</dbReference>
<dbReference type="InterPro" id="IPR050548">
    <property type="entry name" value="PcG_chromatin_remod_factors"/>
</dbReference>
<dbReference type="InterPro" id="IPR001660">
    <property type="entry name" value="SAM"/>
</dbReference>
<dbReference type="PANTHER" id="PTHR12247:SF138">
    <property type="entry name" value="POLYHOMEOTIC DISTAL, ISOFORM A-RELATED"/>
    <property type="match status" value="1"/>
</dbReference>
<dbReference type="Gene3D" id="1.10.150.50">
    <property type="entry name" value="Transcription Factor, Ets-1"/>
    <property type="match status" value="1"/>
</dbReference>
<protein>
    <submittedName>
        <fullName evidence="2">Uncharacterized protein</fullName>
    </submittedName>
</protein>
<dbReference type="Proteomes" id="UP000076858">
    <property type="component" value="Unassembled WGS sequence"/>
</dbReference>
<dbReference type="GO" id="GO:0042393">
    <property type="term" value="F:histone binding"/>
    <property type="evidence" value="ECO:0007669"/>
    <property type="project" value="TreeGrafter"/>
</dbReference>
<feature type="compositionally biased region" description="Polar residues" evidence="1">
    <location>
        <begin position="57"/>
        <end position="85"/>
    </location>
</feature>
<feature type="compositionally biased region" description="Polar residues" evidence="1">
    <location>
        <begin position="94"/>
        <end position="106"/>
    </location>
</feature>